<evidence type="ECO:0008006" key="6">
    <source>
        <dbReference type="Google" id="ProtNLM"/>
    </source>
</evidence>
<dbReference type="InterPro" id="IPR011666">
    <property type="entry name" value="DUF1604"/>
</dbReference>
<feature type="region of interest" description="Disordered" evidence="1">
    <location>
        <begin position="759"/>
        <end position="786"/>
    </location>
</feature>
<dbReference type="Gene3D" id="1.10.10.790">
    <property type="entry name" value="Surp module"/>
    <property type="match status" value="1"/>
</dbReference>
<feature type="compositionally biased region" description="Polar residues" evidence="1">
    <location>
        <begin position="769"/>
        <end position="785"/>
    </location>
</feature>
<feature type="region of interest" description="Disordered" evidence="1">
    <location>
        <begin position="719"/>
        <end position="738"/>
    </location>
</feature>
<feature type="domain" description="G-patch" evidence="3">
    <location>
        <begin position="168"/>
        <end position="221"/>
    </location>
</feature>
<dbReference type="GO" id="GO:0005634">
    <property type="term" value="C:nucleus"/>
    <property type="evidence" value="ECO:0007669"/>
    <property type="project" value="TreeGrafter"/>
</dbReference>
<evidence type="ECO:0000313" key="4">
    <source>
        <dbReference type="EMBL" id="KAK9833836.1"/>
    </source>
</evidence>
<dbReference type="InterPro" id="IPR000467">
    <property type="entry name" value="G_patch_dom"/>
</dbReference>
<dbReference type="Proteomes" id="UP001438707">
    <property type="component" value="Unassembled WGS sequence"/>
</dbReference>
<proteinExistence type="predicted"/>
<dbReference type="GO" id="GO:0006397">
    <property type="term" value="P:mRNA processing"/>
    <property type="evidence" value="ECO:0007669"/>
    <property type="project" value="InterPro"/>
</dbReference>
<dbReference type="Pfam" id="PF07713">
    <property type="entry name" value="DUF1604"/>
    <property type="match status" value="1"/>
</dbReference>
<dbReference type="SUPFAM" id="SSF109905">
    <property type="entry name" value="Surp module (SWAP domain)"/>
    <property type="match status" value="1"/>
</dbReference>
<feature type="compositionally biased region" description="Low complexity" evidence="1">
    <location>
        <begin position="1059"/>
        <end position="1073"/>
    </location>
</feature>
<dbReference type="InterPro" id="IPR000061">
    <property type="entry name" value="Surp"/>
</dbReference>
<sequence length="1255" mass="129816">MPRPDDEDVEDYIYLGTPLEEEVESRAGQHAKAVSDPGSTKSLPVWKQEVTDEEGRRRFHGAFTGGYSAGYYNSVGSAAGWAPSSFKSSREQRTQQRGQAVEDFMDEDELAEIRGAVAVQTTADFDTFGSAAAEAEKRRARADAAESSSQAPSLAAGPIIEELLAPVAESLGIRLLQKMGWRQGKGVGAALAASLRGEEPAGGQQRDSRWGHVQGVGVDNTPIYLLPPKQDAHGLGFDPFKAAAEFAKAKRDREASRMDVEGLRPAKRPRSVAFGTGALDEDDSYGITDNYVSTVERPSIASGLLHFEVAGSDDEDGLDIRPGRDTGPKRLGGVDPVLLLEERAHGKKPGALIAGFIPATSLAVPAHYPPPKVPPDFSAKHAFPAGASTGALGGDLSSGAPPPPPPSDAAQQAVIDKLAAFVARNGPAFEAIVMRNHAADTHFGFLQGGAGAAYFRWKVNTLKAGVYGGPARRSAPLEADERGRILGEQPLPTTARPATSAPQPAAAIPSASAPPGMASEAGIGPASNKADLSGIARSDRDRLRTSLAGTFTRGSTAATGTEAGLKPGLRIREPEAAPSPAAILADRFAPAELSTTPQEQATGAADAGSLQPAGASKGGQPGRERPKRNAQEWRPEPLLCKRLNVPDPFKGRPRELTMSRFRTDHLVLPDTDLEAAAPSTKPLPLPPPPAPPSALPTPSARDPTSQRPAAEIHEAAQVEPGAAAGVAQPQQAASRDVQDARALADSFLASLGLHAASLAEPPKAGPSADTGSTDPSPAASRSSLQGLPAAERQRLGEHVLPGTGPPGSAAVGVRGDEVNAPDVVTAAALERRAALHKSIFEGDMESESDDEEGDVDGGDTGPASAAAAGPQPPSASQQAPQPHPAVASDVPAAQTPEAGTVLSSALQQGCNDTAPVQQDAGGASHSLLGLPTGMSSRPVFMSKKARLAQAAALQQPAPPITATPLSPHPVTSHQPSDSRQQPTGPGREPSEGGLGLHQPSASRADTSSRPFRDMQPPNLHATPGEAGQSASQDVLQPPGVLVGAPELIASRRDDSRPYAPSAAVNGASSSGSEGADEDLGQGRASGGQPGAHTLREGAAGHAGDGRAGPATGAHVLGPPPGMSAIQWQRQQEVLLRDNSQGGKELGRDNGNDKFVLTAGSLEPPFGDLLTARKDSIATKLLSALLDRLCWLGKQPQCTPTFSRLVFCEKPNSGRNCQGGSAHSDSYLGAELYDVLLLSWPLELSRQSAQMKGSVH</sequence>
<evidence type="ECO:0000313" key="5">
    <source>
        <dbReference type="Proteomes" id="UP001438707"/>
    </source>
</evidence>
<keyword evidence="5" id="KW-1185">Reference proteome</keyword>
<feature type="region of interest" description="Disordered" evidence="1">
    <location>
        <begin position="839"/>
        <end position="890"/>
    </location>
</feature>
<feature type="region of interest" description="Disordered" evidence="1">
    <location>
        <begin position="489"/>
        <end position="571"/>
    </location>
</feature>
<dbReference type="EMBL" id="JALJOS010000010">
    <property type="protein sequence ID" value="KAK9833836.1"/>
    <property type="molecule type" value="Genomic_DNA"/>
</dbReference>
<feature type="compositionally biased region" description="Low complexity" evidence="1">
    <location>
        <begin position="490"/>
        <end position="521"/>
    </location>
</feature>
<feature type="compositionally biased region" description="Polar residues" evidence="1">
    <location>
        <begin position="547"/>
        <end position="559"/>
    </location>
</feature>
<feature type="region of interest" description="Disordered" evidence="1">
    <location>
        <begin position="676"/>
        <end position="710"/>
    </location>
</feature>
<organism evidence="4 5">
    <name type="scientific">Apatococcus lobatus</name>
    <dbReference type="NCBI Taxonomy" id="904363"/>
    <lineage>
        <taxon>Eukaryota</taxon>
        <taxon>Viridiplantae</taxon>
        <taxon>Chlorophyta</taxon>
        <taxon>core chlorophytes</taxon>
        <taxon>Trebouxiophyceae</taxon>
        <taxon>Chlorellales</taxon>
        <taxon>Chlorellaceae</taxon>
        <taxon>Apatococcus</taxon>
    </lineage>
</organism>
<dbReference type="PROSITE" id="PS50174">
    <property type="entry name" value="G_PATCH"/>
    <property type="match status" value="1"/>
</dbReference>
<feature type="compositionally biased region" description="Low complexity" evidence="1">
    <location>
        <begin position="861"/>
        <end position="888"/>
    </location>
</feature>
<gene>
    <name evidence="4" type="ORF">WJX74_007401</name>
</gene>
<evidence type="ECO:0000259" key="3">
    <source>
        <dbReference type="PROSITE" id="PS50174"/>
    </source>
</evidence>
<comment type="caution">
    <text evidence="4">The sequence shown here is derived from an EMBL/GenBank/DDBJ whole genome shotgun (WGS) entry which is preliminary data.</text>
</comment>
<feature type="compositionally biased region" description="Polar residues" evidence="1">
    <location>
        <begin position="999"/>
        <end position="1009"/>
    </location>
</feature>
<evidence type="ECO:0000256" key="1">
    <source>
        <dbReference type="SAM" id="MobiDB-lite"/>
    </source>
</evidence>
<feature type="domain" description="SURP motif" evidence="2">
    <location>
        <begin position="414"/>
        <end position="458"/>
    </location>
</feature>
<evidence type="ECO:0000259" key="2">
    <source>
        <dbReference type="PROSITE" id="PS50128"/>
    </source>
</evidence>
<feature type="compositionally biased region" description="Polar residues" evidence="1">
    <location>
        <begin position="969"/>
        <end position="983"/>
    </location>
</feature>
<feature type="compositionally biased region" description="Low complexity" evidence="1">
    <location>
        <begin position="719"/>
        <end position="733"/>
    </location>
</feature>
<feature type="compositionally biased region" description="Pro residues" evidence="1">
    <location>
        <begin position="681"/>
        <end position="695"/>
    </location>
</feature>
<dbReference type="Pfam" id="PF01805">
    <property type="entry name" value="Surp"/>
    <property type="match status" value="1"/>
</dbReference>
<dbReference type="PANTHER" id="PTHR13384:SF19">
    <property type="entry name" value="G PATCH DOMAIN-CONTAINING PROTEIN 1"/>
    <property type="match status" value="1"/>
</dbReference>
<dbReference type="GO" id="GO:0003723">
    <property type="term" value="F:RNA binding"/>
    <property type="evidence" value="ECO:0007669"/>
    <property type="project" value="InterPro"/>
</dbReference>
<dbReference type="SMART" id="SM00648">
    <property type="entry name" value="SWAP"/>
    <property type="match status" value="1"/>
</dbReference>
<reference evidence="4 5" key="1">
    <citation type="journal article" date="2024" name="Nat. Commun.">
        <title>Phylogenomics reveals the evolutionary origins of lichenization in chlorophyte algae.</title>
        <authorList>
            <person name="Puginier C."/>
            <person name="Libourel C."/>
            <person name="Otte J."/>
            <person name="Skaloud P."/>
            <person name="Haon M."/>
            <person name="Grisel S."/>
            <person name="Petersen M."/>
            <person name="Berrin J.G."/>
            <person name="Delaux P.M."/>
            <person name="Dal Grande F."/>
            <person name="Keller J."/>
        </authorList>
    </citation>
    <scope>NUCLEOTIDE SEQUENCE [LARGE SCALE GENOMIC DNA]</scope>
    <source>
        <strain evidence="4 5">SAG 2145</strain>
    </source>
</reference>
<name>A0AAW1RJ35_9CHLO</name>
<dbReference type="InterPro" id="IPR035967">
    <property type="entry name" value="SWAP/Surp_sf"/>
</dbReference>
<feature type="compositionally biased region" description="Acidic residues" evidence="1">
    <location>
        <begin position="842"/>
        <end position="857"/>
    </location>
</feature>
<protein>
    <recommendedName>
        <fullName evidence="6">G-patch domain-containing protein</fullName>
    </recommendedName>
</protein>
<dbReference type="PANTHER" id="PTHR13384">
    <property type="entry name" value="G PATCH DOMAIN-CONTAINING PROTEIN 1"/>
    <property type="match status" value="1"/>
</dbReference>
<dbReference type="AlphaFoldDB" id="A0AAW1RJ35"/>
<feature type="region of interest" description="Disordered" evidence="1">
    <location>
        <begin position="388"/>
        <end position="411"/>
    </location>
</feature>
<feature type="compositionally biased region" description="Basic and acidic residues" evidence="1">
    <location>
        <begin position="622"/>
        <end position="635"/>
    </location>
</feature>
<feature type="region of interest" description="Disordered" evidence="1">
    <location>
        <begin position="593"/>
        <end position="657"/>
    </location>
</feature>
<dbReference type="PROSITE" id="PS50128">
    <property type="entry name" value="SURP"/>
    <property type="match status" value="1"/>
</dbReference>
<feature type="region of interest" description="Disordered" evidence="1">
    <location>
        <begin position="947"/>
        <end position="1122"/>
    </location>
</feature>
<accession>A0AAW1RJ35</accession>